<comment type="subcellular location">
    <subcellularLocation>
        <location evidence="1">Endoplasmic reticulum membrane</location>
        <topology evidence="1">Multi-pass membrane protein</topology>
    </subcellularLocation>
    <subcellularLocation>
        <location evidence="2">Microsome membrane</location>
    </subcellularLocation>
</comment>
<dbReference type="Pfam" id="PF02544">
    <property type="entry name" value="Steroid_dh"/>
    <property type="match status" value="1"/>
</dbReference>
<keyword evidence="8" id="KW-0521">NADP</keyword>
<dbReference type="PANTHER" id="PTHR10556:SF57">
    <property type="entry name" value="3-OXO-5-ALPHA-STEROID 4-DEHYDROGENASE 1"/>
    <property type="match status" value="1"/>
</dbReference>
<evidence type="ECO:0000256" key="12">
    <source>
        <dbReference type="ARBA" id="ARBA00023136"/>
    </source>
</evidence>
<dbReference type="GO" id="GO:0006694">
    <property type="term" value="P:steroid biosynthetic process"/>
    <property type="evidence" value="ECO:0007669"/>
    <property type="project" value="TreeGrafter"/>
</dbReference>
<gene>
    <name evidence="15" type="ORF">GDO81_011876</name>
</gene>
<dbReference type="AlphaFoldDB" id="A0AAV7BHC0"/>
<dbReference type="GO" id="GO:0005789">
    <property type="term" value="C:endoplasmic reticulum membrane"/>
    <property type="evidence" value="ECO:0007669"/>
    <property type="project" value="UniProtKB-SubCell"/>
</dbReference>
<name>A0AAV7BHC0_ENGPU</name>
<feature type="domain" description="3-oxo-5-alpha-steroid 4-dehydrogenase C-terminal" evidence="14">
    <location>
        <begin position="1"/>
        <end position="71"/>
    </location>
</feature>
<organism evidence="15 16">
    <name type="scientific">Engystomops pustulosus</name>
    <name type="common">Tungara frog</name>
    <name type="synonym">Physalaemus pustulosus</name>
    <dbReference type="NCBI Taxonomy" id="76066"/>
    <lineage>
        <taxon>Eukaryota</taxon>
        <taxon>Metazoa</taxon>
        <taxon>Chordata</taxon>
        <taxon>Craniata</taxon>
        <taxon>Vertebrata</taxon>
        <taxon>Euteleostomi</taxon>
        <taxon>Amphibia</taxon>
        <taxon>Batrachia</taxon>
        <taxon>Anura</taxon>
        <taxon>Neobatrachia</taxon>
        <taxon>Hyloidea</taxon>
        <taxon>Leptodactylidae</taxon>
        <taxon>Leiuperinae</taxon>
        <taxon>Engystomops</taxon>
    </lineage>
</organism>
<reference evidence="15" key="1">
    <citation type="thesis" date="2020" institute="ProQuest LLC" country="789 East Eisenhower Parkway, Ann Arbor, MI, USA">
        <title>Comparative Genomics and Chromosome Evolution.</title>
        <authorList>
            <person name="Mudd A.B."/>
        </authorList>
    </citation>
    <scope>NUCLEOTIDE SEQUENCE</scope>
    <source>
        <strain evidence="15">237g6f4</strain>
        <tissue evidence="15">Blood</tissue>
    </source>
</reference>
<dbReference type="GO" id="GO:0003865">
    <property type="term" value="F:3-oxo-5-alpha-steroid 4-dehydrogenase activity"/>
    <property type="evidence" value="ECO:0007669"/>
    <property type="project" value="TreeGrafter"/>
</dbReference>
<keyword evidence="11" id="KW-0443">Lipid metabolism</keyword>
<dbReference type="GO" id="GO:0030154">
    <property type="term" value="P:cell differentiation"/>
    <property type="evidence" value="ECO:0007669"/>
    <property type="project" value="UniProtKB-KW"/>
</dbReference>
<dbReference type="PANTHER" id="PTHR10556">
    <property type="entry name" value="3-OXO-5-ALPHA-STEROID 4-DEHYDROGENASE"/>
    <property type="match status" value="1"/>
</dbReference>
<evidence type="ECO:0000313" key="16">
    <source>
        <dbReference type="Proteomes" id="UP000824782"/>
    </source>
</evidence>
<protein>
    <recommendedName>
        <fullName evidence="14">3-oxo-5-alpha-steroid 4-dehydrogenase C-terminal domain-containing protein</fullName>
    </recommendedName>
</protein>
<evidence type="ECO:0000256" key="8">
    <source>
        <dbReference type="ARBA" id="ARBA00022857"/>
    </source>
</evidence>
<keyword evidence="7" id="KW-0492">Microsome</keyword>
<keyword evidence="5" id="KW-0221">Differentiation</keyword>
<proteinExistence type="inferred from homology"/>
<comment type="similarity">
    <text evidence="3">Belongs to the steroid 5-alpha reductase family.</text>
</comment>
<dbReference type="Proteomes" id="UP000824782">
    <property type="component" value="Unassembled WGS sequence"/>
</dbReference>
<keyword evidence="16" id="KW-1185">Reference proteome</keyword>
<feature type="non-terminal residue" evidence="15">
    <location>
        <position position="1"/>
    </location>
</feature>
<evidence type="ECO:0000256" key="5">
    <source>
        <dbReference type="ARBA" id="ARBA00022782"/>
    </source>
</evidence>
<keyword evidence="12 13" id="KW-0472">Membrane</keyword>
<evidence type="ECO:0000256" key="2">
    <source>
        <dbReference type="ARBA" id="ARBA00004524"/>
    </source>
</evidence>
<evidence type="ECO:0000256" key="11">
    <source>
        <dbReference type="ARBA" id="ARBA00023098"/>
    </source>
</evidence>
<keyword evidence="6" id="KW-0256">Endoplasmic reticulum</keyword>
<keyword evidence="4 13" id="KW-0812">Transmembrane</keyword>
<dbReference type="Gene3D" id="1.20.120.1630">
    <property type="match status" value="1"/>
</dbReference>
<evidence type="ECO:0000259" key="14">
    <source>
        <dbReference type="Pfam" id="PF02544"/>
    </source>
</evidence>
<dbReference type="InterPro" id="IPR001104">
    <property type="entry name" value="3-oxo-5_a-steroid_4-DH_C"/>
</dbReference>
<dbReference type="EMBL" id="WNYA01000005">
    <property type="protein sequence ID" value="KAG8572008.1"/>
    <property type="molecule type" value="Genomic_DNA"/>
</dbReference>
<comment type="caution">
    <text evidence="15">The sequence shown here is derived from an EMBL/GenBank/DDBJ whole genome shotgun (WGS) entry which is preliminary data.</text>
</comment>
<evidence type="ECO:0000313" key="15">
    <source>
        <dbReference type="EMBL" id="KAG8572008.1"/>
    </source>
</evidence>
<accession>A0AAV7BHC0</accession>
<dbReference type="InterPro" id="IPR039357">
    <property type="entry name" value="SRD5A/TECR"/>
</dbReference>
<evidence type="ECO:0000256" key="10">
    <source>
        <dbReference type="ARBA" id="ARBA00023002"/>
    </source>
</evidence>
<keyword evidence="10" id="KW-0560">Oxidoreductase</keyword>
<evidence type="ECO:0000256" key="9">
    <source>
        <dbReference type="ARBA" id="ARBA00022989"/>
    </source>
</evidence>
<keyword evidence="9 13" id="KW-1133">Transmembrane helix</keyword>
<evidence type="ECO:0000256" key="3">
    <source>
        <dbReference type="ARBA" id="ARBA00007742"/>
    </source>
</evidence>
<sequence>GLFEYVSGANFLGEIVEWFGFAIASWSIPGVAFAIFTLLVLLSRAQQHHKWYIEKFEDYPISRKILIPFIY</sequence>
<evidence type="ECO:0000256" key="13">
    <source>
        <dbReference type="SAM" id="Phobius"/>
    </source>
</evidence>
<evidence type="ECO:0000256" key="1">
    <source>
        <dbReference type="ARBA" id="ARBA00004477"/>
    </source>
</evidence>
<dbReference type="PROSITE" id="PS50244">
    <property type="entry name" value="S5A_REDUCTASE"/>
    <property type="match status" value="1"/>
</dbReference>
<evidence type="ECO:0000256" key="4">
    <source>
        <dbReference type="ARBA" id="ARBA00022692"/>
    </source>
</evidence>
<feature type="transmembrane region" description="Helical" evidence="13">
    <location>
        <begin position="18"/>
        <end position="42"/>
    </location>
</feature>
<evidence type="ECO:0000256" key="6">
    <source>
        <dbReference type="ARBA" id="ARBA00022824"/>
    </source>
</evidence>
<evidence type="ECO:0000256" key="7">
    <source>
        <dbReference type="ARBA" id="ARBA00022848"/>
    </source>
</evidence>